<accession>A0A2P5ERW8</accession>
<keyword evidence="3" id="KW-1185">Reference proteome</keyword>
<evidence type="ECO:0000256" key="1">
    <source>
        <dbReference type="SAM" id="MobiDB-lite"/>
    </source>
</evidence>
<reference evidence="3" key="1">
    <citation type="submission" date="2016-06" db="EMBL/GenBank/DDBJ databases">
        <title>Parallel loss of symbiosis genes in relatives of nitrogen-fixing non-legume Parasponia.</title>
        <authorList>
            <person name="Van Velzen R."/>
            <person name="Holmer R."/>
            <person name="Bu F."/>
            <person name="Rutten L."/>
            <person name="Van Zeijl A."/>
            <person name="Liu W."/>
            <person name="Santuari L."/>
            <person name="Cao Q."/>
            <person name="Sharma T."/>
            <person name="Shen D."/>
            <person name="Roswanjaya Y."/>
            <person name="Wardhani T."/>
            <person name="Kalhor M.S."/>
            <person name="Jansen J."/>
            <person name="Van den Hoogen J."/>
            <person name="Gungor B."/>
            <person name="Hartog M."/>
            <person name="Hontelez J."/>
            <person name="Verver J."/>
            <person name="Yang W.-C."/>
            <person name="Schijlen E."/>
            <person name="Repin R."/>
            <person name="Schilthuizen M."/>
            <person name="Schranz E."/>
            <person name="Heidstra R."/>
            <person name="Miyata K."/>
            <person name="Fedorova E."/>
            <person name="Kohlen W."/>
            <person name="Bisseling T."/>
            <person name="Smit S."/>
            <person name="Geurts R."/>
        </authorList>
    </citation>
    <scope>NUCLEOTIDE SEQUENCE [LARGE SCALE GENOMIC DNA]</scope>
    <source>
        <strain evidence="3">cv. RG33-2</strain>
    </source>
</reference>
<evidence type="ECO:0000313" key="3">
    <source>
        <dbReference type="Proteomes" id="UP000237000"/>
    </source>
</evidence>
<dbReference type="AlphaFoldDB" id="A0A2P5ERW8"/>
<evidence type="ECO:0000313" key="2">
    <source>
        <dbReference type="EMBL" id="PON88299.1"/>
    </source>
</evidence>
<feature type="region of interest" description="Disordered" evidence="1">
    <location>
        <begin position="30"/>
        <end position="78"/>
    </location>
</feature>
<gene>
    <name evidence="2" type="ORF">TorRG33x02_158860</name>
</gene>
<dbReference type="Proteomes" id="UP000237000">
    <property type="component" value="Unassembled WGS sequence"/>
</dbReference>
<proteinExistence type="predicted"/>
<protein>
    <submittedName>
        <fullName evidence="2">Uncharacterized protein</fullName>
    </submittedName>
</protein>
<sequence length="136" mass="14737">MNRNEVGISMQADGGAGLNFGISLIVSGSSSTSSAMSRSSPSTAPSMTIHRRTLNRVSTSPNRSDLAPDPRDNLSRTGLLHKRVIQPMMSPRLRSLPTRENLIEKLMEIRIGYEQIRLDGLIRLCCAGGEEAEANG</sequence>
<comment type="caution">
    <text evidence="2">The sequence shown here is derived from an EMBL/GenBank/DDBJ whole genome shotgun (WGS) entry which is preliminary data.</text>
</comment>
<dbReference type="EMBL" id="JXTC01000107">
    <property type="protein sequence ID" value="PON88299.1"/>
    <property type="molecule type" value="Genomic_DNA"/>
</dbReference>
<dbReference type="InParanoid" id="A0A2P5ERW8"/>
<feature type="compositionally biased region" description="Low complexity" evidence="1">
    <location>
        <begin position="30"/>
        <end position="47"/>
    </location>
</feature>
<name>A0A2P5ERW8_TREOI</name>
<organism evidence="2 3">
    <name type="scientific">Trema orientale</name>
    <name type="common">Charcoal tree</name>
    <name type="synonym">Celtis orientalis</name>
    <dbReference type="NCBI Taxonomy" id="63057"/>
    <lineage>
        <taxon>Eukaryota</taxon>
        <taxon>Viridiplantae</taxon>
        <taxon>Streptophyta</taxon>
        <taxon>Embryophyta</taxon>
        <taxon>Tracheophyta</taxon>
        <taxon>Spermatophyta</taxon>
        <taxon>Magnoliopsida</taxon>
        <taxon>eudicotyledons</taxon>
        <taxon>Gunneridae</taxon>
        <taxon>Pentapetalae</taxon>
        <taxon>rosids</taxon>
        <taxon>fabids</taxon>
        <taxon>Rosales</taxon>
        <taxon>Cannabaceae</taxon>
        <taxon>Trema</taxon>
    </lineage>
</organism>